<keyword evidence="4" id="KW-1185">Reference proteome</keyword>
<sequence length="680" mass="75418">MSAAPEPTASLDIALAHAARLLDTNPSMAATQAEEILHAVPGHPTAQLLLGAARNAGGDAIAALDILEPLASAQPGSARTQLELGLALGRAGRSEEALVALRRAVAIKPDLPTAWLALGDQLIAAGDLDGSEAAYSQHLRYASRDPDLLKAGMALADNRIPEAEALLRAHLRRMPNDVAALRMLAELGARLERFGDAEQLLARCLELAPSFHAARQHYAMVLHRANKPARALAEVERLLAIAPDNPGYRNLKAVVLCRIGDYAPAIDIYADLLQRHPRQTRIWLSYGHALKTAGRQQDAIAAYRRCIALEPAFGEAWWSLANLKTVRFDGDDVATMQRQLTQSDLSAEHRLHLEFALGKALEDAEAYEASFGHYARGNAVRNAQLGYSAEATSAKVRHIRSLYTRKFFEDRKDSGDDARDPIFIVGLPRSGSTLLEQILSSHSQVEATAELPEVTSISRELRGRALRARAGRDAEGPGPYHDVLATLDAGELRAFGQRYLERTRIQRRTDAPLFIDKMPNNFMHVGLIHLMLPNAKIIDARRHPLACCFSNFKQHFARGQSFSYSLDDIGHFYRDYVALMAHFDDVLPGRVHRVIYERMVEDTDAEVRRLLDYCGLPFEAQCLRFFENERPVRTASSEQVRRPIFREGLDQWRHYEPWLEPLKAALGPVLDTYPEPPGAS</sequence>
<comment type="caution">
    <text evidence="3">The sequence shown here is derived from an EMBL/GenBank/DDBJ whole genome shotgun (WGS) entry which is preliminary data.</text>
</comment>
<gene>
    <name evidence="3" type="ORF">IU514_08515</name>
</gene>
<dbReference type="InterPro" id="IPR026634">
    <property type="entry name" value="TPST-like"/>
</dbReference>
<dbReference type="PROSITE" id="PS50005">
    <property type="entry name" value="TPR"/>
    <property type="match status" value="2"/>
</dbReference>
<dbReference type="PANTHER" id="PTHR12788:SF10">
    <property type="entry name" value="PROTEIN-TYROSINE SULFOTRANSFERASE"/>
    <property type="match status" value="1"/>
</dbReference>
<protein>
    <submittedName>
        <fullName evidence="3">Sulfotransferase</fullName>
    </submittedName>
</protein>
<dbReference type="SUPFAM" id="SSF48452">
    <property type="entry name" value="TPR-like"/>
    <property type="match status" value="2"/>
</dbReference>
<keyword evidence="2" id="KW-0802">TPR repeat</keyword>
<evidence type="ECO:0000256" key="2">
    <source>
        <dbReference type="PROSITE-ProRule" id="PRU00339"/>
    </source>
</evidence>
<organism evidence="3 4">
    <name type="scientific">Lysobacter niastensis</name>
    <dbReference type="NCBI Taxonomy" id="380629"/>
    <lineage>
        <taxon>Bacteria</taxon>
        <taxon>Pseudomonadati</taxon>
        <taxon>Pseudomonadota</taxon>
        <taxon>Gammaproteobacteria</taxon>
        <taxon>Lysobacterales</taxon>
        <taxon>Lysobacteraceae</taxon>
        <taxon>Lysobacter</taxon>
    </lineage>
</organism>
<accession>A0ABS0B8N6</accession>
<dbReference type="InterPro" id="IPR019734">
    <property type="entry name" value="TPR_rpt"/>
</dbReference>
<dbReference type="Pfam" id="PF13469">
    <property type="entry name" value="Sulfotransfer_3"/>
    <property type="match status" value="1"/>
</dbReference>
<dbReference type="Gene3D" id="3.40.50.300">
    <property type="entry name" value="P-loop containing nucleotide triphosphate hydrolases"/>
    <property type="match status" value="1"/>
</dbReference>
<dbReference type="InterPro" id="IPR011990">
    <property type="entry name" value="TPR-like_helical_dom_sf"/>
</dbReference>
<proteinExistence type="predicted"/>
<evidence type="ECO:0000313" key="3">
    <source>
        <dbReference type="EMBL" id="MBF6024072.1"/>
    </source>
</evidence>
<reference evidence="3 4" key="1">
    <citation type="submission" date="2020-11" db="EMBL/GenBank/DDBJ databases">
        <title>Draft Genome Sequence and Secondary Metabolite Biosynthetic Potential of the Lysobacter niastensis Type strain DSM 18481.</title>
        <authorList>
            <person name="Turrini P."/>
            <person name="Artuso I."/>
            <person name="Tescari M."/>
            <person name="Lugli G.A."/>
            <person name="Frangipani E."/>
            <person name="Ventura M."/>
            <person name="Visca P."/>
        </authorList>
    </citation>
    <scope>NUCLEOTIDE SEQUENCE [LARGE SCALE GENOMIC DNA]</scope>
    <source>
        <strain evidence="3 4">DSM 18481</strain>
    </source>
</reference>
<feature type="repeat" description="TPR" evidence="2">
    <location>
        <begin position="78"/>
        <end position="111"/>
    </location>
</feature>
<dbReference type="Pfam" id="PF13432">
    <property type="entry name" value="TPR_16"/>
    <property type="match status" value="1"/>
</dbReference>
<name>A0ABS0B8N6_9GAMM</name>
<evidence type="ECO:0000256" key="1">
    <source>
        <dbReference type="ARBA" id="ARBA00022679"/>
    </source>
</evidence>
<dbReference type="Proteomes" id="UP001429984">
    <property type="component" value="Unassembled WGS sequence"/>
</dbReference>
<dbReference type="EMBL" id="JADLZT010000004">
    <property type="protein sequence ID" value="MBF6024072.1"/>
    <property type="molecule type" value="Genomic_DNA"/>
</dbReference>
<dbReference type="PANTHER" id="PTHR12788">
    <property type="entry name" value="PROTEIN-TYROSINE SULFOTRANSFERASE 2"/>
    <property type="match status" value="1"/>
</dbReference>
<dbReference type="InterPro" id="IPR027417">
    <property type="entry name" value="P-loop_NTPase"/>
</dbReference>
<keyword evidence="1" id="KW-0808">Transferase</keyword>
<dbReference type="RefSeq" id="WP_194930672.1">
    <property type="nucleotide sequence ID" value="NZ_JADLZT010000004.1"/>
</dbReference>
<dbReference type="Gene3D" id="1.25.40.10">
    <property type="entry name" value="Tetratricopeptide repeat domain"/>
    <property type="match status" value="3"/>
</dbReference>
<evidence type="ECO:0000313" key="4">
    <source>
        <dbReference type="Proteomes" id="UP001429984"/>
    </source>
</evidence>
<dbReference type="Pfam" id="PF14559">
    <property type="entry name" value="TPR_19"/>
    <property type="match status" value="1"/>
</dbReference>
<dbReference type="SUPFAM" id="SSF52540">
    <property type="entry name" value="P-loop containing nucleoside triphosphate hydrolases"/>
    <property type="match status" value="1"/>
</dbReference>
<feature type="repeat" description="TPR" evidence="2">
    <location>
        <begin position="280"/>
        <end position="313"/>
    </location>
</feature>
<dbReference type="Pfam" id="PF13428">
    <property type="entry name" value="TPR_14"/>
    <property type="match status" value="1"/>
</dbReference>
<dbReference type="SMART" id="SM00028">
    <property type="entry name" value="TPR"/>
    <property type="match status" value="6"/>
</dbReference>